<feature type="chain" id="PRO_5036116623" evidence="1">
    <location>
        <begin position="20"/>
        <end position="387"/>
    </location>
</feature>
<dbReference type="PANTHER" id="PTHR35868:SF4">
    <property type="entry name" value="DUF2804 DOMAIN-CONTAINING PROTEIN"/>
    <property type="match status" value="1"/>
</dbReference>
<dbReference type="InterPro" id="IPR021243">
    <property type="entry name" value="DUF2804"/>
</dbReference>
<evidence type="ECO:0000313" key="2">
    <source>
        <dbReference type="EMBL" id="KAF0683589.1"/>
    </source>
</evidence>
<gene>
    <name evidence="3" type="primary">Aste57867_24355</name>
    <name evidence="2" type="ORF">As57867_024279</name>
    <name evidence="3" type="ORF">ASTE57867_24355</name>
</gene>
<keyword evidence="4" id="KW-1185">Reference proteome</keyword>
<dbReference type="EMBL" id="CAADRA010007414">
    <property type="protein sequence ID" value="VFU00995.1"/>
    <property type="molecule type" value="Genomic_DNA"/>
</dbReference>
<dbReference type="EMBL" id="VJMH01007388">
    <property type="protein sequence ID" value="KAF0683589.1"/>
    <property type="molecule type" value="Genomic_DNA"/>
</dbReference>
<reference evidence="3 4" key="1">
    <citation type="submission" date="2019-03" db="EMBL/GenBank/DDBJ databases">
        <authorList>
            <person name="Gaulin E."/>
            <person name="Dumas B."/>
        </authorList>
    </citation>
    <scope>NUCLEOTIDE SEQUENCE [LARGE SCALE GENOMIC DNA]</scope>
    <source>
        <strain evidence="3">CBS 568.67</strain>
    </source>
</reference>
<dbReference type="Pfam" id="PF10974">
    <property type="entry name" value="DUF2804"/>
    <property type="match status" value="1"/>
</dbReference>
<proteinExistence type="predicted"/>
<feature type="signal peptide" evidence="1">
    <location>
        <begin position="1"/>
        <end position="19"/>
    </location>
</feature>
<accession>A0A485LRS6</accession>
<dbReference type="AlphaFoldDB" id="A0A485LRS6"/>
<evidence type="ECO:0000256" key="1">
    <source>
        <dbReference type="SAM" id="SignalP"/>
    </source>
</evidence>
<dbReference type="PANTHER" id="PTHR35868">
    <property type="entry name" value="DUF2804 DOMAIN-CONTAINING PROTEIN-RELATED"/>
    <property type="match status" value="1"/>
</dbReference>
<evidence type="ECO:0000313" key="4">
    <source>
        <dbReference type="Proteomes" id="UP000332933"/>
    </source>
</evidence>
<organism evidence="3 4">
    <name type="scientific">Aphanomyces stellatus</name>
    <dbReference type="NCBI Taxonomy" id="120398"/>
    <lineage>
        <taxon>Eukaryota</taxon>
        <taxon>Sar</taxon>
        <taxon>Stramenopiles</taxon>
        <taxon>Oomycota</taxon>
        <taxon>Saprolegniomycetes</taxon>
        <taxon>Saprolegniales</taxon>
        <taxon>Verrucalvaceae</taxon>
        <taxon>Aphanomyces</taxon>
    </lineage>
</organism>
<sequence length="387" mass="42746">MLTYPSLCLALAFAGTGVAQNIPLTSLFPANKPAVATAPVHLFESGYAFGRWKAPIEDVRFESEVEWTHALEQAKIKRWHYTSVNTADYLVAFTIVSLPYAAPVFVYIVDKHTAEKWEFATNVPLSAGVHFAASSVDSASCTSYASLWRDLSFCFDERAWHMTLDGIHVTSDRTKNKLPLSFDLSMTATDHEPLILSFPLANDPLRPAYVHKGAGYRVHGALTLGEKRIDFSDALGAVDWTKSIALHHTEWNWVSSSFKTDDGKAVGINLSARVYDVDGASQENALWVDGKLCLLGGVSFAVPAHPVTDTWTIRSKNATALDAVDLEFTPVGARQEQVNVLNVVRSAFVQPYGRFTGHITCTMESGETHRIRLRDTFGVVEDHQALW</sequence>
<reference evidence="2" key="2">
    <citation type="submission" date="2019-06" db="EMBL/GenBank/DDBJ databases">
        <title>Genomics analysis of Aphanomyces spp. identifies a new class of oomycete effector associated with host adaptation.</title>
        <authorList>
            <person name="Gaulin E."/>
        </authorList>
    </citation>
    <scope>NUCLEOTIDE SEQUENCE</scope>
    <source>
        <strain evidence="2">CBS 578.67</strain>
    </source>
</reference>
<keyword evidence="1" id="KW-0732">Signal</keyword>
<dbReference type="Proteomes" id="UP000332933">
    <property type="component" value="Unassembled WGS sequence"/>
</dbReference>
<protein>
    <submittedName>
        <fullName evidence="3">Aste57867_24355 protein</fullName>
    </submittedName>
</protein>
<name>A0A485LRS6_9STRA</name>
<dbReference type="OrthoDB" id="4083947at2759"/>
<evidence type="ECO:0000313" key="3">
    <source>
        <dbReference type="EMBL" id="VFU00995.1"/>
    </source>
</evidence>